<dbReference type="EMBL" id="ACPB03017204">
    <property type="status" value="NOT_ANNOTATED_CDS"/>
    <property type="molecule type" value="Genomic_DNA"/>
</dbReference>
<dbReference type="InterPro" id="IPR001888">
    <property type="entry name" value="Transposase_1"/>
</dbReference>
<accession>T1HAQ0</accession>
<protein>
    <submittedName>
        <fullName evidence="1">Uncharacterized protein</fullName>
    </submittedName>
</protein>
<dbReference type="Proteomes" id="UP000015103">
    <property type="component" value="Unassembled WGS sequence"/>
</dbReference>
<dbReference type="InParanoid" id="T1HAQ0"/>
<proteinExistence type="predicted"/>
<organism evidence="1 2">
    <name type="scientific">Rhodnius prolixus</name>
    <name type="common">Triatomid bug</name>
    <dbReference type="NCBI Taxonomy" id="13249"/>
    <lineage>
        <taxon>Eukaryota</taxon>
        <taxon>Metazoa</taxon>
        <taxon>Ecdysozoa</taxon>
        <taxon>Arthropoda</taxon>
        <taxon>Hexapoda</taxon>
        <taxon>Insecta</taxon>
        <taxon>Pterygota</taxon>
        <taxon>Neoptera</taxon>
        <taxon>Paraneoptera</taxon>
        <taxon>Hemiptera</taxon>
        <taxon>Heteroptera</taxon>
        <taxon>Panheteroptera</taxon>
        <taxon>Cimicomorpha</taxon>
        <taxon>Reduviidae</taxon>
        <taxon>Triatominae</taxon>
        <taxon>Rhodnius</taxon>
    </lineage>
</organism>
<name>T1HAQ0_RHOPR</name>
<evidence type="ECO:0000313" key="2">
    <source>
        <dbReference type="Proteomes" id="UP000015103"/>
    </source>
</evidence>
<sequence>MASVFWDANGVLLIDYLPTGQTITEAILCKPPRPTTAKDTRKKAWYVVPVHAFRKTRFMGFYGLKYCVI</sequence>
<dbReference type="HOGENOM" id="CLU_2779024_0_0_1"/>
<dbReference type="Pfam" id="PF01359">
    <property type="entry name" value="Transposase_1"/>
    <property type="match status" value="1"/>
</dbReference>
<keyword evidence="2" id="KW-1185">Reference proteome</keyword>
<reference evidence="1" key="1">
    <citation type="submission" date="2015-05" db="UniProtKB">
        <authorList>
            <consortium name="EnsemblMetazoa"/>
        </authorList>
    </citation>
    <scope>IDENTIFICATION</scope>
</reference>
<dbReference type="VEuPathDB" id="VectorBase:RPRC001105"/>
<evidence type="ECO:0000313" key="1">
    <source>
        <dbReference type="EnsemblMetazoa" id="RPRC001105-PA"/>
    </source>
</evidence>
<dbReference type="AlphaFoldDB" id="T1HAQ0"/>
<dbReference type="EnsemblMetazoa" id="RPRC001105-RA">
    <property type="protein sequence ID" value="RPRC001105-PA"/>
    <property type="gene ID" value="RPRC001105"/>
</dbReference>